<dbReference type="EMBL" id="VZZK01000033">
    <property type="protein sequence ID" value="KAB1075825.1"/>
    <property type="molecule type" value="Genomic_DNA"/>
</dbReference>
<comment type="caution">
    <text evidence="2">The sequence shown here is derived from an EMBL/GenBank/DDBJ whole genome shotgun (WGS) entry which is preliminary data.</text>
</comment>
<dbReference type="AlphaFoldDB" id="A0A6L3SVL2"/>
<keyword evidence="1" id="KW-0812">Transmembrane</keyword>
<evidence type="ECO:0000313" key="2">
    <source>
        <dbReference type="EMBL" id="KAB1075825.1"/>
    </source>
</evidence>
<keyword evidence="3" id="KW-1185">Reference proteome</keyword>
<evidence type="ECO:0000256" key="1">
    <source>
        <dbReference type="SAM" id="Phobius"/>
    </source>
</evidence>
<reference evidence="2 3" key="1">
    <citation type="submission" date="2019-09" db="EMBL/GenBank/DDBJ databases">
        <title>YIM 48816 draft genome.</title>
        <authorList>
            <person name="Jiang L."/>
        </authorList>
    </citation>
    <scope>NUCLEOTIDE SEQUENCE [LARGE SCALE GENOMIC DNA]</scope>
    <source>
        <strain evidence="2 3">YIM 48816</strain>
    </source>
</reference>
<organism evidence="2 3">
    <name type="scientific">Methylobacterium soli</name>
    <dbReference type="NCBI Taxonomy" id="553447"/>
    <lineage>
        <taxon>Bacteria</taxon>
        <taxon>Pseudomonadati</taxon>
        <taxon>Pseudomonadota</taxon>
        <taxon>Alphaproteobacteria</taxon>
        <taxon>Hyphomicrobiales</taxon>
        <taxon>Methylobacteriaceae</taxon>
        <taxon>Methylobacterium</taxon>
    </lineage>
</organism>
<dbReference type="RefSeq" id="WP_151003197.1">
    <property type="nucleotide sequence ID" value="NZ_BPQY01000519.1"/>
</dbReference>
<keyword evidence="1" id="KW-1133">Transmembrane helix</keyword>
<evidence type="ECO:0000313" key="3">
    <source>
        <dbReference type="Proteomes" id="UP000474159"/>
    </source>
</evidence>
<protein>
    <submittedName>
        <fullName evidence="2">Uncharacterized protein</fullName>
    </submittedName>
</protein>
<accession>A0A6L3SVL2</accession>
<dbReference type="Proteomes" id="UP000474159">
    <property type="component" value="Unassembled WGS sequence"/>
</dbReference>
<gene>
    <name evidence="2" type="ORF">F6X53_24400</name>
</gene>
<proteinExistence type="predicted"/>
<sequence>MADNYWRSVHKRALKDTRSALALESTERLVITIILAVLAICLLWLVGGPSEAGGELATKAAGSAAILLFFPLVYLWRIFKTPSLLSMELKEIARALEERLRIISEKQGIKSPSFDIIALRSGINIQFDCSKAQNFYYTQTEISPVLVKPENPSEGIYRLYVVSGANGISQFSVSNFYKWSFLNDMREFKKGNIIIYEINILKVDGEYTAFGYPIYYSGARTTTIFVLGSRIDPSSSRPCARRRSISLQAEDPDTVEFDNDKDRSGEIFIDVPRDYWYGKFRFRIRAIRFVREQTPVNAAVFSLCCIGSHNISDKQCVRTKLVMEATWFCSPDWSEVSEGPIGFPGSNRFVLTRHPNDPEDTWPHEIILDSLEIEINSRDF</sequence>
<feature type="transmembrane region" description="Helical" evidence="1">
    <location>
        <begin position="29"/>
        <end position="48"/>
    </location>
</feature>
<feature type="transmembrane region" description="Helical" evidence="1">
    <location>
        <begin position="60"/>
        <end position="79"/>
    </location>
</feature>
<keyword evidence="1" id="KW-0472">Membrane</keyword>
<name>A0A6L3SVL2_9HYPH</name>